<protein>
    <submittedName>
        <fullName evidence="4">FIG000605: protein co-occurring with transport systems (COG1739)</fullName>
    </submittedName>
</protein>
<dbReference type="SUPFAM" id="SSF54211">
    <property type="entry name" value="Ribosomal protein S5 domain 2-like"/>
    <property type="match status" value="1"/>
</dbReference>
<dbReference type="NCBIfam" id="TIGR00257">
    <property type="entry name" value="IMPACT_YIGZ"/>
    <property type="match status" value="1"/>
</dbReference>
<gene>
    <name evidence="4" type="ORF">AVDCRST_MAG43-1059</name>
</gene>
<sequence length="243" mass="26562">MLYRNEVKGPPGRGTIAIGTCPFMPPITRTIARGGTHEIEIKRSRFICSLERTADEASARAFIEATRRRFWDASHNCIAFRIGDRGDIQRSSDDGEPSGTAGAPMLDVLRKRDLVDLTAVVTRYFGGTLLGAGGLVRAYGGAVSEAVHAIGIVERHPRHRLDVSIGYDDAGRFEHAIRTSAWDLANVVYGDTHATFMLHVDTSRLHDVEAWIAELTNGTARVSRADVIWVDVPVIAAATRQAN</sequence>
<dbReference type="PROSITE" id="PS00910">
    <property type="entry name" value="UPF0029"/>
    <property type="match status" value="1"/>
</dbReference>
<dbReference type="Gene3D" id="3.30.230.30">
    <property type="entry name" value="Impact, N-terminal domain"/>
    <property type="match status" value="1"/>
</dbReference>
<dbReference type="InterPro" id="IPR015796">
    <property type="entry name" value="Impact_YigZ-like"/>
</dbReference>
<dbReference type="InterPro" id="IPR023582">
    <property type="entry name" value="Impact"/>
</dbReference>
<dbReference type="InterPro" id="IPR035647">
    <property type="entry name" value="EFG_III/V"/>
</dbReference>
<dbReference type="InterPro" id="IPR036956">
    <property type="entry name" value="Impact_N_sf"/>
</dbReference>
<dbReference type="PANTHER" id="PTHR16301">
    <property type="entry name" value="IMPACT-RELATED"/>
    <property type="match status" value="1"/>
</dbReference>
<dbReference type="InterPro" id="IPR001498">
    <property type="entry name" value="Impact_N"/>
</dbReference>
<evidence type="ECO:0000259" key="2">
    <source>
        <dbReference type="Pfam" id="PF01205"/>
    </source>
</evidence>
<evidence type="ECO:0000256" key="1">
    <source>
        <dbReference type="ARBA" id="ARBA00007665"/>
    </source>
</evidence>
<organism evidence="4">
    <name type="scientific">uncultured Thermomicrobiales bacterium</name>
    <dbReference type="NCBI Taxonomy" id="1645740"/>
    <lineage>
        <taxon>Bacteria</taxon>
        <taxon>Pseudomonadati</taxon>
        <taxon>Thermomicrobiota</taxon>
        <taxon>Thermomicrobia</taxon>
        <taxon>Thermomicrobiales</taxon>
        <taxon>environmental samples</taxon>
    </lineage>
</organism>
<dbReference type="PANTHER" id="PTHR16301:SF20">
    <property type="entry name" value="IMPACT FAMILY MEMBER YIGZ"/>
    <property type="match status" value="1"/>
</dbReference>
<accession>A0A6J4UI51</accession>
<dbReference type="GO" id="GO:0005737">
    <property type="term" value="C:cytoplasm"/>
    <property type="evidence" value="ECO:0007669"/>
    <property type="project" value="TreeGrafter"/>
</dbReference>
<dbReference type="AlphaFoldDB" id="A0A6J4UI51"/>
<dbReference type="InterPro" id="IPR020568">
    <property type="entry name" value="Ribosomal_Su5_D2-typ_SF"/>
</dbReference>
<comment type="similarity">
    <text evidence="1">Belongs to the IMPACT family.</text>
</comment>
<dbReference type="InterPro" id="IPR015269">
    <property type="entry name" value="UPF0029_Impact_C"/>
</dbReference>
<reference evidence="4" key="1">
    <citation type="submission" date="2020-02" db="EMBL/GenBank/DDBJ databases">
        <authorList>
            <person name="Meier V. D."/>
        </authorList>
    </citation>
    <scope>NUCLEOTIDE SEQUENCE</scope>
    <source>
        <strain evidence="4">AVDCRST_MAG43</strain>
    </source>
</reference>
<dbReference type="InterPro" id="IPR020569">
    <property type="entry name" value="UPF0029_Impact_CS"/>
</dbReference>
<evidence type="ECO:0000259" key="3">
    <source>
        <dbReference type="Pfam" id="PF09186"/>
    </source>
</evidence>
<name>A0A6J4UI51_9BACT</name>
<feature type="domain" description="Impact N-terminal" evidence="2">
    <location>
        <begin position="42"/>
        <end position="147"/>
    </location>
</feature>
<dbReference type="Pfam" id="PF09186">
    <property type="entry name" value="DUF1949"/>
    <property type="match status" value="1"/>
</dbReference>
<evidence type="ECO:0000313" key="4">
    <source>
        <dbReference type="EMBL" id="CAA9551026.1"/>
    </source>
</evidence>
<feature type="domain" description="UPF0029" evidence="3">
    <location>
        <begin position="163"/>
        <end position="218"/>
    </location>
</feature>
<proteinExistence type="inferred from homology"/>
<dbReference type="SUPFAM" id="SSF54980">
    <property type="entry name" value="EF-G C-terminal domain-like"/>
    <property type="match status" value="1"/>
</dbReference>
<dbReference type="Pfam" id="PF01205">
    <property type="entry name" value="Impact_N"/>
    <property type="match status" value="1"/>
</dbReference>
<dbReference type="GO" id="GO:0006446">
    <property type="term" value="P:regulation of translational initiation"/>
    <property type="evidence" value="ECO:0007669"/>
    <property type="project" value="TreeGrafter"/>
</dbReference>
<dbReference type="EMBL" id="CADCWI010000054">
    <property type="protein sequence ID" value="CAA9551026.1"/>
    <property type="molecule type" value="Genomic_DNA"/>
</dbReference>